<evidence type="ECO:0000256" key="4">
    <source>
        <dbReference type="ARBA" id="ARBA00022989"/>
    </source>
</evidence>
<evidence type="ECO:0000313" key="9">
    <source>
        <dbReference type="EMBL" id="MRG87030.1"/>
    </source>
</evidence>
<gene>
    <name evidence="9" type="ORF">GH754_11995</name>
</gene>
<organism evidence="9 10">
    <name type="scientific">Salinibacillus xinjiangensis</name>
    <dbReference type="NCBI Taxonomy" id="1229268"/>
    <lineage>
        <taxon>Bacteria</taxon>
        <taxon>Bacillati</taxon>
        <taxon>Bacillota</taxon>
        <taxon>Bacilli</taxon>
        <taxon>Bacillales</taxon>
        <taxon>Bacillaceae</taxon>
        <taxon>Salinibacillus</taxon>
    </lineage>
</organism>
<dbReference type="EMBL" id="WJNH01000007">
    <property type="protein sequence ID" value="MRG87030.1"/>
    <property type="molecule type" value="Genomic_DNA"/>
</dbReference>
<evidence type="ECO:0000256" key="2">
    <source>
        <dbReference type="ARBA" id="ARBA00022475"/>
    </source>
</evidence>
<dbReference type="PANTHER" id="PTHR12677">
    <property type="entry name" value="GOLGI APPARATUS MEMBRANE PROTEIN TVP38-RELATED"/>
    <property type="match status" value="1"/>
</dbReference>
<protein>
    <recommendedName>
        <fullName evidence="6">TVP38/TMEM64 family membrane protein</fullName>
    </recommendedName>
</protein>
<evidence type="ECO:0000259" key="8">
    <source>
        <dbReference type="Pfam" id="PF09335"/>
    </source>
</evidence>
<dbReference type="GO" id="GO:0005886">
    <property type="term" value="C:plasma membrane"/>
    <property type="evidence" value="ECO:0007669"/>
    <property type="project" value="UniProtKB-SubCell"/>
</dbReference>
<evidence type="ECO:0000313" key="10">
    <source>
        <dbReference type="Proteomes" id="UP000480185"/>
    </source>
</evidence>
<dbReference type="PANTHER" id="PTHR12677:SF55">
    <property type="entry name" value="UNDECAPRENYL PHOSPHATE TRANSPORTER SAOUHSC_00901-RELATED"/>
    <property type="match status" value="1"/>
</dbReference>
<dbReference type="RefSeq" id="WP_153728922.1">
    <property type="nucleotide sequence ID" value="NZ_WJNH01000007.1"/>
</dbReference>
<comment type="caution">
    <text evidence="9">The sequence shown here is derived from an EMBL/GenBank/DDBJ whole genome shotgun (WGS) entry which is preliminary data.</text>
</comment>
<keyword evidence="4 6" id="KW-1133">Transmembrane helix</keyword>
<feature type="region of interest" description="Disordered" evidence="7">
    <location>
        <begin position="203"/>
        <end position="241"/>
    </location>
</feature>
<keyword evidence="3 6" id="KW-0812">Transmembrane</keyword>
<dbReference type="OrthoDB" id="1651121at2"/>
<dbReference type="Pfam" id="PF09335">
    <property type="entry name" value="VTT_dom"/>
    <property type="match status" value="1"/>
</dbReference>
<keyword evidence="5 6" id="KW-0472">Membrane</keyword>
<dbReference type="Proteomes" id="UP000480185">
    <property type="component" value="Unassembled WGS sequence"/>
</dbReference>
<feature type="compositionally biased region" description="Polar residues" evidence="7">
    <location>
        <begin position="232"/>
        <end position="241"/>
    </location>
</feature>
<keyword evidence="10" id="KW-1185">Reference proteome</keyword>
<feature type="transmembrane region" description="Helical" evidence="6">
    <location>
        <begin position="180"/>
        <end position="199"/>
    </location>
</feature>
<feature type="compositionally biased region" description="Basic and acidic residues" evidence="7">
    <location>
        <begin position="203"/>
        <end position="231"/>
    </location>
</feature>
<feature type="domain" description="VTT" evidence="8">
    <location>
        <begin position="52"/>
        <end position="170"/>
    </location>
</feature>
<proteinExistence type="inferred from homology"/>
<dbReference type="InterPro" id="IPR032816">
    <property type="entry name" value="VTT_dom"/>
</dbReference>
<feature type="transmembrane region" description="Helical" evidence="6">
    <location>
        <begin position="122"/>
        <end position="143"/>
    </location>
</feature>
<feature type="transmembrane region" description="Helical" evidence="6">
    <location>
        <begin position="72"/>
        <end position="89"/>
    </location>
</feature>
<reference evidence="9 10" key="1">
    <citation type="submission" date="2019-11" db="EMBL/GenBank/DDBJ databases">
        <authorList>
            <person name="Li J."/>
        </authorList>
    </citation>
    <scope>NUCLEOTIDE SEQUENCE [LARGE SCALE GENOMIC DNA]</scope>
    <source>
        <strain evidence="9 10">J4</strain>
    </source>
</reference>
<keyword evidence="2 6" id="KW-1003">Cell membrane</keyword>
<dbReference type="AlphaFoldDB" id="A0A6G1X828"/>
<evidence type="ECO:0000256" key="7">
    <source>
        <dbReference type="SAM" id="MobiDB-lite"/>
    </source>
</evidence>
<name>A0A6G1X828_9BACI</name>
<evidence type="ECO:0000256" key="5">
    <source>
        <dbReference type="ARBA" id="ARBA00023136"/>
    </source>
</evidence>
<evidence type="ECO:0000256" key="6">
    <source>
        <dbReference type="RuleBase" id="RU366058"/>
    </source>
</evidence>
<dbReference type="InterPro" id="IPR015414">
    <property type="entry name" value="TMEM64"/>
</dbReference>
<feature type="transmembrane region" description="Helical" evidence="6">
    <location>
        <begin position="150"/>
        <end position="168"/>
    </location>
</feature>
<comment type="similarity">
    <text evidence="6">Belongs to the TVP38/TMEM64 family.</text>
</comment>
<accession>A0A6G1X828</accession>
<sequence length="241" mass="27379">MIFSVDNFDDIQRMIENNTFDEYIMRLLDTYESFGPLPGILLPMLEALLPFLPLVVFVIANSMAYGLFEGFLYSWIGSVVGAILVFLLIRKLGNTRLLAFIRKNKQVTRVMSWFERHGFGPLFLLLCFPFSPSAVINVVAGLSKIQLQQFVLAVIMGKAVMIFTISYVGHSITSFATQPVKTIVVGVCISLFWIVGKVVERKLQQKSKEPEKKVNKEETDEKQAEQKKESRQTQTTKENVE</sequence>
<feature type="transmembrane region" description="Helical" evidence="6">
    <location>
        <begin position="40"/>
        <end position="60"/>
    </location>
</feature>
<evidence type="ECO:0000256" key="1">
    <source>
        <dbReference type="ARBA" id="ARBA00004651"/>
    </source>
</evidence>
<evidence type="ECO:0000256" key="3">
    <source>
        <dbReference type="ARBA" id="ARBA00022692"/>
    </source>
</evidence>
<comment type="subcellular location">
    <subcellularLocation>
        <location evidence="1 6">Cell membrane</location>
        <topology evidence="1 6">Multi-pass membrane protein</topology>
    </subcellularLocation>
</comment>